<dbReference type="AlphaFoldDB" id="A0A7V6ZF24"/>
<proteinExistence type="predicted"/>
<dbReference type="Proteomes" id="UP000525027">
    <property type="component" value="Unassembled WGS sequence"/>
</dbReference>
<organism evidence="1 2">
    <name type="scientific">Acetomicrobium hydrogeniformans</name>
    <dbReference type="NCBI Taxonomy" id="649746"/>
    <lineage>
        <taxon>Bacteria</taxon>
        <taxon>Thermotogati</taxon>
        <taxon>Synergistota</taxon>
        <taxon>Synergistia</taxon>
        <taxon>Synergistales</taxon>
        <taxon>Acetomicrobiaceae</taxon>
        <taxon>Acetomicrobium</taxon>
    </lineage>
</organism>
<dbReference type="SUPFAM" id="SSF158446">
    <property type="entry name" value="IVS-encoded protein-like"/>
    <property type="match status" value="1"/>
</dbReference>
<dbReference type="EMBL" id="DURU01000125">
    <property type="protein sequence ID" value="HHZ04793.1"/>
    <property type="molecule type" value="Genomic_DNA"/>
</dbReference>
<comment type="caution">
    <text evidence="1">The sequence shown here is derived from an EMBL/GenBank/DDBJ whole genome shotgun (WGS) entry which is preliminary data.</text>
</comment>
<gene>
    <name evidence="1" type="ORF">GX397_07050</name>
</gene>
<protein>
    <submittedName>
        <fullName evidence="1">Uncharacterized protein</fullName>
    </submittedName>
</protein>
<sequence length="48" mass="5491">MSVISSIAVGFERRTDTVFARFLVMVKALASEIKAQFYIALDQLRKIR</sequence>
<dbReference type="RefSeq" id="WP_213699131.1">
    <property type="nucleotide sequence ID" value="NZ_DURU01000125.1"/>
</dbReference>
<dbReference type="InterPro" id="IPR036583">
    <property type="entry name" value="23S_rRNA_IVS_sf"/>
</dbReference>
<name>A0A7V6ZF24_9BACT</name>
<evidence type="ECO:0000313" key="1">
    <source>
        <dbReference type="EMBL" id="HHZ04793.1"/>
    </source>
</evidence>
<evidence type="ECO:0000313" key="2">
    <source>
        <dbReference type="Proteomes" id="UP000525027"/>
    </source>
</evidence>
<accession>A0A7V6ZF24</accession>
<reference evidence="1 2" key="1">
    <citation type="journal article" date="2020" name="Biotechnol. Biofuels">
        <title>New insights from the biogas microbiome by comprehensive genome-resolved metagenomics of nearly 1600 species originating from multiple anaerobic digesters.</title>
        <authorList>
            <person name="Campanaro S."/>
            <person name="Treu L."/>
            <person name="Rodriguez-R L.M."/>
            <person name="Kovalovszki A."/>
            <person name="Ziels R.M."/>
            <person name="Maus I."/>
            <person name="Zhu X."/>
            <person name="Kougias P.G."/>
            <person name="Basile A."/>
            <person name="Luo G."/>
            <person name="Schluter A."/>
            <person name="Konstantinidis K.T."/>
            <person name="Angelidaki I."/>
        </authorList>
    </citation>
    <scope>NUCLEOTIDE SEQUENCE [LARGE SCALE GENOMIC DNA]</scope>
    <source>
        <strain evidence="1">AS25fmACSIPFO_94</strain>
    </source>
</reference>